<evidence type="ECO:0008006" key="4">
    <source>
        <dbReference type="Google" id="ProtNLM"/>
    </source>
</evidence>
<feature type="chain" id="PRO_5035944686" description="Lipid-binding serum glycoprotein N-terminal domain-containing protein" evidence="1">
    <location>
        <begin position="19"/>
        <end position="221"/>
    </location>
</feature>
<keyword evidence="1" id="KW-0732">Signal</keyword>
<dbReference type="InterPro" id="IPR020234">
    <property type="entry name" value="Mite_allergen_group-7"/>
</dbReference>
<keyword evidence="3" id="KW-1185">Reference proteome</keyword>
<dbReference type="Proteomes" id="UP000466442">
    <property type="component" value="Linkage Group LG12"/>
</dbReference>
<organism evidence="2 3">
    <name type="scientific">Apolygus lucorum</name>
    <name type="common">Small green plant bug</name>
    <name type="synonym">Lygocoris lucorum</name>
    <dbReference type="NCBI Taxonomy" id="248454"/>
    <lineage>
        <taxon>Eukaryota</taxon>
        <taxon>Metazoa</taxon>
        <taxon>Ecdysozoa</taxon>
        <taxon>Arthropoda</taxon>
        <taxon>Hexapoda</taxon>
        <taxon>Insecta</taxon>
        <taxon>Pterygota</taxon>
        <taxon>Neoptera</taxon>
        <taxon>Paraneoptera</taxon>
        <taxon>Hemiptera</taxon>
        <taxon>Heteroptera</taxon>
        <taxon>Panheteroptera</taxon>
        <taxon>Cimicomorpha</taxon>
        <taxon>Miridae</taxon>
        <taxon>Mirini</taxon>
        <taxon>Apolygus</taxon>
    </lineage>
</organism>
<dbReference type="Gene3D" id="3.15.10.50">
    <property type="match status" value="1"/>
</dbReference>
<evidence type="ECO:0000313" key="2">
    <source>
        <dbReference type="EMBL" id="KAF6201794.1"/>
    </source>
</evidence>
<feature type="signal peptide" evidence="1">
    <location>
        <begin position="1"/>
        <end position="18"/>
    </location>
</feature>
<name>A0A8S9WZZ0_APOLU</name>
<dbReference type="InterPro" id="IPR038602">
    <property type="entry name" value="Mite_allergen_7_sf"/>
</dbReference>
<dbReference type="Pfam" id="PF16984">
    <property type="entry name" value="Grp7_allergen"/>
    <property type="match status" value="1"/>
</dbReference>
<accession>A0A8S9WZZ0</accession>
<protein>
    <recommendedName>
        <fullName evidence="4">Lipid-binding serum glycoprotein N-terminal domain-containing protein</fullName>
    </recommendedName>
</protein>
<reference evidence="2" key="1">
    <citation type="journal article" date="2021" name="Mol. Ecol. Resour.">
        <title>Apolygus lucorum genome provides insights into omnivorousness and mesophyll feeding.</title>
        <authorList>
            <person name="Liu Y."/>
            <person name="Liu H."/>
            <person name="Wang H."/>
            <person name="Huang T."/>
            <person name="Liu B."/>
            <person name="Yang B."/>
            <person name="Yin L."/>
            <person name="Li B."/>
            <person name="Zhang Y."/>
            <person name="Zhang S."/>
            <person name="Jiang F."/>
            <person name="Zhang X."/>
            <person name="Ren Y."/>
            <person name="Wang B."/>
            <person name="Wang S."/>
            <person name="Lu Y."/>
            <person name="Wu K."/>
            <person name="Fan W."/>
            <person name="Wang G."/>
        </authorList>
    </citation>
    <scope>NUCLEOTIDE SEQUENCE</scope>
    <source>
        <strain evidence="2">12Hb</strain>
    </source>
</reference>
<proteinExistence type="predicted"/>
<dbReference type="AlphaFoldDB" id="A0A8S9WZZ0"/>
<evidence type="ECO:0000256" key="1">
    <source>
        <dbReference type="SAM" id="SignalP"/>
    </source>
</evidence>
<dbReference type="OrthoDB" id="6613265at2759"/>
<evidence type="ECO:0000313" key="3">
    <source>
        <dbReference type="Proteomes" id="UP000466442"/>
    </source>
</evidence>
<comment type="caution">
    <text evidence="2">The sequence shown here is derived from an EMBL/GenBank/DDBJ whole genome shotgun (WGS) entry which is preliminary data.</text>
</comment>
<dbReference type="EMBL" id="WIXP02000012">
    <property type="protein sequence ID" value="KAF6201794.1"/>
    <property type="molecule type" value="Genomic_DNA"/>
</dbReference>
<sequence length="221" mass="24699">MVWLLGLLVSCAFLGVRATPIEDLVDEMIYELNQDLLDKHQDTMEIPAIDEKIEKKIFGHKFDVVEFKGEGGWFKNVSTIQRTGSLTLEQGNASMALSVNLGLQDVEFGFEYYHVKLLNIGYHGKLVASIGQNCIHAHLTMSVPETGPCKTTVDQLDVQVLNKINLKLTGRGKIPDKIFSFVAERLVNGYHSKIARVVSKKLAEAAKQVLIKHEICDQFSL</sequence>
<gene>
    <name evidence="2" type="ORF">GE061_004189</name>
</gene>